<dbReference type="Pfam" id="PF01841">
    <property type="entry name" value="Transglut_core"/>
    <property type="match status" value="1"/>
</dbReference>
<dbReference type="EMBL" id="SMZO01000002">
    <property type="protein sequence ID" value="TDL91252.1"/>
    <property type="molecule type" value="Genomic_DNA"/>
</dbReference>
<dbReference type="SMART" id="SM00460">
    <property type="entry name" value="TGc"/>
    <property type="match status" value="1"/>
</dbReference>
<dbReference type="Gene3D" id="3.10.620.30">
    <property type="match status" value="1"/>
</dbReference>
<dbReference type="AlphaFoldDB" id="A0A4R6B488"/>
<evidence type="ECO:0000259" key="1">
    <source>
        <dbReference type="SMART" id="SM00460"/>
    </source>
</evidence>
<comment type="caution">
    <text evidence="2">The sequence shown here is derived from an EMBL/GenBank/DDBJ whole genome shotgun (WGS) entry which is preliminary data.</text>
</comment>
<dbReference type="PANTHER" id="PTHR33490:SF6">
    <property type="entry name" value="SLL1049 PROTEIN"/>
    <property type="match status" value="1"/>
</dbReference>
<dbReference type="InterPro" id="IPR038765">
    <property type="entry name" value="Papain-like_cys_pep_sf"/>
</dbReference>
<protein>
    <submittedName>
        <fullName evidence="2">Transglutaminase family protein</fullName>
    </submittedName>
</protein>
<dbReference type="Pfam" id="PF08379">
    <property type="entry name" value="Bact_transglu_N"/>
    <property type="match status" value="1"/>
</dbReference>
<dbReference type="SUPFAM" id="SSF54001">
    <property type="entry name" value="Cysteine proteinases"/>
    <property type="match status" value="1"/>
</dbReference>
<evidence type="ECO:0000313" key="3">
    <source>
        <dbReference type="Proteomes" id="UP000294562"/>
    </source>
</evidence>
<proteinExistence type="predicted"/>
<dbReference type="PANTHER" id="PTHR33490">
    <property type="entry name" value="BLR5614 PROTEIN-RELATED"/>
    <property type="match status" value="1"/>
</dbReference>
<dbReference type="InterPro" id="IPR002931">
    <property type="entry name" value="Transglutaminase-like"/>
</dbReference>
<dbReference type="OrthoDB" id="9804023at2"/>
<dbReference type="RefSeq" id="WP_133341092.1">
    <property type="nucleotide sequence ID" value="NZ_SMZO01000002.1"/>
</dbReference>
<gene>
    <name evidence="2" type="ORF">E2L05_01345</name>
</gene>
<accession>A0A4R6B488</accession>
<evidence type="ECO:0000313" key="2">
    <source>
        <dbReference type="EMBL" id="TDL91252.1"/>
    </source>
</evidence>
<organism evidence="2 3">
    <name type="scientific">Meridianimarinicoccus aquatilis</name>
    <dbReference type="NCBI Taxonomy" id="2552766"/>
    <lineage>
        <taxon>Bacteria</taxon>
        <taxon>Pseudomonadati</taxon>
        <taxon>Pseudomonadota</taxon>
        <taxon>Alphaproteobacteria</taxon>
        <taxon>Rhodobacterales</taxon>
        <taxon>Paracoccaceae</taxon>
        <taxon>Meridianimarinicoccus</taxon>
    </lineage>
</organism>
<sequence>MKLKVSHTTVYRFESPQKSVLQSHRLTPSQFTGQSVVNWAIDTPEGAVTGSSFRDGAGDLTSLMRFSGPVEELSIHVHGTVETQDMTGVLRGHREKVPPMAYLRSTRLTRPDIAISELAAEALAGLEQGTPIERAHALCSAVTQSMVYTPGSTTAPTSAAEAVAGGKGVCQDFGHALIAAAIASEIPARYVAGYLFAGDEGSQSQQSQGEVAETPMGPDSQASHAWAELFIDGLGWVGFDPSNECCPDDRYIRLCSGFDASDAAPIRGLSNGVGAETLNVDVAVTQEQQ</sequence>
<dbReference type="Proteomes" id="UP000294562">
    <property type="component" value="Unassembled WGS sequence"/>
</dbReference>
<name>A0A4R6B488_9RHOB</name>
<feature type="domain" description="Transglutaminase-like" evidence="1">
    <location>
        <begin position="162"/>
        <end position="243"/>
    </location>
</feature>
<keyword evidence="3" id="KW-1185">Reference proteome</keyword>
<dbReference type="InterPro" id="IPR013589">
    <property type="entry name" value="Bac_transglu_N"/>
</dbReference>
<reference evidence="2 3" key="1">
    <citation type="submission" date="2019-03" db="EMBL/GenBank/DDBJ databases">
        <title>Rhodobacteraceae bacterium SM1902, a new member of the family Rhodobacteraceae isolated from Yantai.</title>
        <authorList>
            <person name="Sun Y."/>
        </authorList>
    </citation>
    <scope>NUCLEOTIDE SEQUENCE [LARGE SCALE GENOMIC DNA]</scope>
    <source>
        <strain evidence="2 3">SM1902</strain>
    </source>
</reference>